<dbReference type="EMBL" id="JAFITO010000059">
    <property type="protein sequence ID" value="MBN4068827.1"/>
    <property type="molecule type" value="Genomic_DNA"/>
</dbReference>
<dbReference type="CDD" id="cd09872">
    <property type="entry name" value="PIN_Sll0205-like"/>
    <property type="match status" value="1"/>
</dbReference>
<dbReference type="InterPro" id="IPR052919">
    <property type="entry name" value="TA_system_RNase"/>
</dbReference>
<name>A0ABS3AV31_9BACT</name>
<proteinExistence type="predicted"/>
<evidence type="ECO:0000313" key="2">
    <source>
        <dbReference type="EMBL" id="MBN4068827.1"/>
    </source>
</evidence>
<dbReference type="InterPro" id="IPR002716">
    <property type="entry name" value="PIN_dom"/>
</dbReference>
<dbReference type="InterPro" id="IPR041705">
    <property type="entry name" value="PIN_Sll0205"/>
</dbReference>
<protein>
    <submittedName>
        <fullName evidence="2">Type II toxin-antitoxin system VapC family toxin</fullName>
    </submittedName>
</protein>
<evidence type="ECO:0000259" key="1">
    <source>
        <dbReference type="Pfam" id="PF01850"/>
    </source>
</evidence>
<reference evidence="2 3" key="1">
    <citation type="submission" date="2021-02" db="EMBL/GenBank/DDBJ databases">
        <title>Activity-based single-cell genomes from oceanic crustal fluid captures similar information to metagenomic and metatranscriptomic surveys with orders of magnitude less sampling.</title>
        <authorList>
            <person name="D'Angelo T.S."/>
            <person name="Orcutt B.N."/>
        </authorList>
    </citation>
    <scope>NUCLEOTIDE SEQUENCE [LARGE SCALE GENOMIC DNA]</scope>
    <source>
        <strain evidence="2">AH-315-G02</strain>
    </source>
</reference>
<dbReference type="InterPro" id="IPR029060">
    <property type="entry name" value="PIN-like_dom_sf"/>
</dbReference>
<feature type="domain" description="PIN" evidence="1">
    <location>
        <begin position="4"/>
        <end position="66"/>
    </location>
</feature>
<accession>A0ABS3AV31</accession>
<comment type="caution">
    <text evidence="2">The sequence shown here is derived from an EMBL/GenBank/DDBJ whole genome shotgun (WGS) entry which is preliminary data.</text>
</comment>
<dbReference type="Gene3D" id="3.40.50.1010">
    <property type="entry name" value="5'-nuclease"/>
    <property type="match status" value="1"/>
</dbReference>
<dbReference type="Proteomes" id="UP000717534">
    <property type="component" value="Unassembled WGS sequence"/>
</dbReference>
<organism evidence="2 3">
    <name type="scientific">Desulfotalea psychrophila</name>
    <dbReference type="NCBI Taxonomy" id="84980"/>
    <lineage>
        <taxon>Bacteria</taxon>
        <taxon>Pseudomonadati</taxon>
        <taxon>Thermodesulfobacteriota</taxon>
        <taxon>Desulfobulbia</taxon>
        <taxon>Desulfobulbales</taxon>
        <taxon>Desulfocapsaceae</taxon>
        <taxon>Desulfotalea</taxon>
    </lineage>
</organism>
<dbReference type="Pfam" id="PF01850">
    <property type="entry name" value="PIN"/>
    <property type="match status" value="1"/>
</dbReference>
<sequence length="93" mass="10997">MKLLLDTHILLWSLLEPEKLGKHTAEILDNPDNEIWLSPITIWEIIVLAEKRRISLNKEPKKWLAKVLKQLPLREAPLNFHVAMESRYITVRH</sequence>
<evidence type="ECO:0000313" key="3">
    <source>
        <dbReference type="Proteomes" id="UP000717534"/>
    </source>
</evidence>
<gene>
    <name evidence="2" type="ORF">JYU06_04840</name>
</gene>
<keyword evidence="3" id="KW-1185">Reference proteome</keyword>
<dbReference type="PANTHER" id="PTHR36173">
    <property type="entry name" value="RIBONUCLEASE VAPC16-RELATED"/>
    <property type="match status" value="1"/>
</dbReference>
<dbReference type="PANTHER" id="PTHR36173:SF1">
    <property type="entry name" value="RIBONUCLEASE VAPC22"/>
    <property type="match status" value="1"/>
</dbReference>
<dbReference type="SUPFAM" id="SSF88723">
    <property type="entry name" value="PIN domain-like"/>
    <property type="match status" value="1"/>
</dbReference>